<dbReference type="InterPro" id="IPR029058">
    <property type="entry name" value="AB_hydrolase_fold"/>
</dbReference>
<dbReference type="Pfam" id="PF05277">
    <property type="entry name" value="DUF726"/>
    <property type="match status" value="1"/>
</dbReference>
<gene>
    <name evidence="8" type="ORF">EG328_000699</name>
</gene>
<evidence type="ECO:0000256" key="7">
    <source>
        <dbReference type="SAM" id="Phobius"/>
    </source>
</evidence>
<comment type="subcellular location">
    <subcellularLocation>
        <location evidence="1">Membrane</location>
        <topology evidence="1">Multi-pass membrane protein</topology>
    </subcellularLocation>
</comment>
<comment type="similarity">
    <text evidence="2">Belongs to the TMCO4 family.</text>
</comment>
<dbReference type="Proteomes" id="UP000447873">
    <property type="component" value="Unassembled WGS sequence"/>
</dbReference>
<evidence type="ECO:0000256" key="6">
    <source>
        <dbReference type="SAM" id="MobiDB-lite"/>
    </source>
</evidence>
<feature type="compositionally biased region" description="Low complexity" evidence="6">
    <location>
        <begin position="790"/>
        <end position="804"/>
    </location>
</feature>
<dbReference type="PANTHER" id="PTHR17920">
    <property type="entry name" value="TRANSMEMBRANE AND COILED-COIL DOMAIN-CONTAINING PROTEIN 4 TMCO4"/>
    <property type="match status" value="1"/>
</dbReference>
<reference evidence="8 9" key="1">
    <citation type="submission" date="2018-12" db="EMBL/GenBank/DDBJ databases">
        <title>Venturia inaequalis Genome Resource.</title>
        <authorList>
            <person name="Lichtner F.J."/>
        </authorList>
    </citation>
    <scope>NUCLEOTIDE SEQUENCE [LARGE SCALE GENOMIC DNA]</scope>
    <source>
        <strain evidence="8 9">120213</strain>
    </source>
</reference>
<name>A0A8H3V2B4_VENIN</name>
<dbReference type="AlphaFoldDB" id="A0A8H3V2B4"/>
<evidence type="ECO:0000256" key="5">
    <source>
        <dbReference type="ARBA" id="ARBA00023136"/>
    </source>
</evidence>
<feature type="transmembrane region" description="Helical" evidence="7">
    <location>
        <begin position="282"/>
        <end position="305"/>
    </location>
</feature>
<keyword evidence="5 7" id="KW-0472">Membrane</keyword>
<feature type="region of interest" description="Disordered" evidence="6">
    <location>
        <begin position="1"/>
        <end position="27"/>
    </location>
</feature>
<evidence type="ECO:0000256" key="2">
    <source>
        <dbReference type="ARBA" id="ARBA00009824"/>
    </source>
</evidence>
<evidence type="ECO:0000313" key="8">
    <source>
        <dbReference type="EMBL" id="KAE9979761.1"/>
    </source>
</evidence>
<evidence type="ECO:0000256" key="1">
    <source>
        <dbReference type="ARBA" id="ARBA00004141"/>
    </source>
</evidence>
<comment type="caution">
    <text evidence="8">The sequence shown here is derived from an EMBL/GenBank/DDBJ whole genome shotgun (WGS) entry which is preliminary data.</text>
</comment>
<dbReference type="EMBL" id="WNWS01000113">
    <property type="protein sequence ID" value="KAE9979761.1"/>
    <property type="molecule type" value="Genomic_DNA"/>
</dbReference>
<feature type="compositionally biased region" description="Pro residues" evidence="6">
    <location>
        <begin position="767"/>
        <end position="778"/>
    </location>
</feature>
<evidence type="ECO:0000256" key="4">
    <source>
        <dbReference type="ARBA" id="ARBA00022989"/>
    </source>
</evidence>
<evidence type="ECO:0008006" key="10">
    <source>
        <dbReference type="Google" id="ProtNLM"/>
    </source>
</evidence>
<keyword evidence="4 7" id="KW-1133">Transmembrane helix</keyword>
<proteinExistence type="inferred from homology"/>
<feature type="compositionally biased region" description="Low complexity" evidence="6">
    <location>
        <begin position="18"/>
        <end position="27"/>
    </location>
</feature>
<dbReference type="PANTHER" id="PTHR17920:SF22">
    <property type="entry name" value="DUF726 DOMAIN PROTEIN (AFU_ORTHOLOGUE AFUA_2G12860)"/>
    <property type="match status" value="1"/>
</dbReference>
<evidence type="ECO:0000256" key="3">
    <source>
        <dbReference type="ARBA" id="ARBA00022692"/>
    </source>
</evidence>
<feature type="compositionally biased region" description="Acidic residues" evidence="6">
    <location>
        <begin position="817"/>
        <end position="833"/>
    </location>
</feature>
<dbReference type="InterPro" id="IPR007941">
    <property type="entry name" value="DUF726"/>
</dbReference>
<feature type="transmembrane region" description="Helical" evidence="7">
    <location>
        <begin position="317"/>
        <end position="342"/>
    </location>
</feature>
<feature type="region of interest" description="Disordered" evidence="6">
    <location>
        <begin position="725"/>
        <end position="834"/>
    </location>
</feature>
<accession>A0A8H3V2B4</accession>
<feature type="compositionally biased region" description="Polar residues" evidence="6">
    <location>
        <begin position="754"/>
        <end position="766"/>
    </location>
</feature>
<sequence length="869" mass="94531">MFSNFLGSSHNPPPPYSNQPQPNSENSLTTILPTAAHRVECALLILLCTDEIRRSLINTYELPENLKNIKDVQAPAEDLISFDTPVTATTDRIDAHAIRRERYDRKQELASSRTQGLRTASIAYFDAWRGKVLRRVCDALSVRSDQVRLARKQYGTRLEAEGKTSLDSLIDFAVNANSPPDPKAPVPRYTGARTKLTSLEKEKRALLLECLVLLLLSLEQYPSESRILLLHIASSLQLSTSELNHYESQIAHGLLEAASHMSAESSVQARAASESASSKWKIGLATVAGAALIGVTGGLAAPLLAAGLGTVFGGLGLGAVSGLLGALAGNTLLIGGLFGAYGGKMTGRMVERYEKEVEDFRFLPIRQSASELSEQQQHVDVMSQRRASTPIAPSGKHKLRVAIGISGSLTTPSDILTPWHVLNSDFLEPFALRWEVAALTRLGISLSSVVSSYAWQYAKWEIARRTVFGALAAGLWPLGLLKMARVIDNPFSVARVRADKAGKVLADALISKCQGERPVTLVGFSVGARVIYSCLLELAERNAFGLVENVVLMGAPVPSDSEPWTRIRSVVAGRVLNVFSTEDYILGFLHRASSAQFNVAGLQRVENVNGVENFDASKLVSGHTRYRYMVGQLLQLTGFEDVAEDDVEREIAVLRALDDEEAGSHNSGTAEPEVEAAEIEERIRARVGSPTNTGITMVDTDESEERRRQELLHAALVAGNEQPLAYEQFPGPPAEQRQMLWQSSDHKQPFSRPFPSNTVSEPKIPTNSPPFQAPPTRRPNPNAQALRPQPTTSSTAPTPVSLPSAMGSLKLAPKVEADDEDFLDEEDEEEAGEMMDVAPEAIISDDEADIVEPTVVKSKGKGRMVLDNE</sequence>
<dbReference type="Gene3D" id="3.40.50.1820">
    <property type="entry name" value="alpha/beta hydrolase"/>
    <property type="match status" value="1"/>
</dbReference>
<protein>
    <recommendedName>
        <fullName evidence="10">DUF726-domain-containing protein</fullName>
    </recommendedName>
</protein>
<dbReference type="GO" id="GO:0016020">
    <property type="term" value="C:membrane"/>
    <property type="evidence" value="ECO:0007669"/>
    <property type="project" value="UniProtKB-SubCell"/>
</dbReference>
<keyword evidence="3 7" id="KW-0812">Transmembrane</keyword>
<dbReference type="SUPFAM" id="SSF53474">
    <property type="entry name" value="alpha/beta-Hydrolases"/>
    <property type="match status" value="1"/>
</dbReference>
<evidence type="ECO:0000313" key="9">
    <source>
        <dbReference type="Proteomes" id="UP000447873"/>
    </source>
</evidence>
<organism evidence="8 9">
    <name type="scientific">Venturia inaequalis</name>
    <name type="common">Apple scab fungus</name>
    <dbReference type="NCBI Taxonomy" id="5025"/>
    <lineage>
        <taxon>Eukaryota</taxon>
        <taxon>Fungi</taxon>
        <taxon>Dikarya</taxon>
        <taxon>Ascomycota</taxon>
        <taxon>Pezizomycotina</taxon>
        <taxon>Dothideomycetes</taxon>
        <taxon>Pleosporomycetidae</taxon>
        <taxon>Venturiales</taxon>
        <taxon>Venturiaceae</taxon>
        <taxon>Venturia</taxon>
    </lineage>
</organism>